<organism evidence="2">
    <name type="scientific">hydrothermal vent metagenome</name>
    <dbReference type="NCBI Taxonomy" id="652676"/>
    <lineage>
        <taxon>unclassified sequences</taxon>
        <taxon>metagenomes</taxon>
        <taxon>ecological metagenomes</taxon>
    </lineage>
</organism>
<sequence length="169" mass="18549">MRCRKIISYLNAYVDGELPGKQCRIVEAHLADCEFCRGRLEDIREIDELFEGNPPVPPVPEGLAARIMAEARRRQPAGIPKRPAPSPKRSPLWWVAGLSAPMRIAACATVLLALVTGLALDGTVIGRNTLAEQGKELYGLEWFAPVPPGSIGSVYITMADQPYKRGNRQ</sequence>
<dbReference type="InterPro" id="IPR027383">
    <property type="entry name" value="Znf_put"/>
</dbReference>
<dbReference type="InterPro" id="IPR041916">
    <property type="entry name" value="Anti_sigma_zinc_sf"/>
</dbReference>
<feature type="domain" description="Putative zinc-finger" evidence="1">
    <location>
        <begin position="3"/>
        <end position="37"/>
    </location>
</feature>
<accession>A0A3B0W825</accession>
<dbReference type="Pfam" id="PF13490">
    <property type="entry name" value="zf-HC2"/>
    <property type="match status" value="1"/>
</dbReference>
<dbReference type="EMBL" id="UOEX01000302">
    <property type="protein sequence ID" value="VAW39844.1"/>
    <property type="molecule type" value="Genomic_DNA"/>
</dbReference>
<gene>
    <name evidence="2" type="ORF">MNBD_DELTA03-496</name>
</gene>
<name>A0A3B0W825_9ZZZZ</name>
<dbReference type="Gene3D" id="1.10.10.1320">
    <property type="entry name" value="Anti-sigma factor, zinc-finger domain"/>
    <property type="match status" value="1"/>
</dbReference>
<reference evidence="2" key="1">
    <citation type="submission" date="2018-06" db="EMBL/GenBank/DDBJ databases">
        <authorList>
            <person name="Zhirakovskaya E."/>
        </authorList>
    </citation>
    <scope>NUCLEOTIDE SEQUENCE</scope>
</reference>
<evidence type="ECO:0000313" key="2">
    <source>
        <dbReference type="EMBL" id="VAW39844.1"/>
    </source>
</evidence>
<evidence type="ECO:0000259" key="1">
    <source>
        <dbReference type="Pfam" id="PF13490"/>
    </source>
</evidence>
<protein>
    <recommendedName>
        <fullName evidence="1">Putative zinc-finger domain-containing protein</fullName>
    </recommendedName>
</protein>
<dbReference type="AlphaFoldDB" id="A0A3B0W825"/>
<proteinExistence type="predicted"/>